<reference evidence="2" key="1">
    <citation type="submission" date="2015-06" db="UniProtKB">
        <authorList>
            <consortium name="EnsemblPlants"/>
        </authorList>
    </citation>
    <scope>IDENTIFICATION</scope>
</reference>
<proteinExistence type="predicted"/>
<dbReference type="Pfam" id="PF00646">
    <property type="entry name" value="F-box"/>
    <property type="match status" value="1"/>
</dbReference>
<evidence type="ECO:0000259" key="1">
    <source>
        <dbReference type="Pfam" id="PF00646"/>
    </source>
</evidence>
<dbReference type="AlphaFoldDB" id="M8C7X9"/>
<dbReference type="SUPFAM" id="SSF81383">
    <property type="entry name" value="F-box domain"/>
    <property type="match status" value="1"/>
</dbReference>
<accession>M8C7X9</accession>
<evidence type="ECO:0000313" key="2">
    <source>
        <dbReference type="EnsemblPlants" id="EMT23142"/>
    </source>
</evidence>
<sequence length="374" mass="41564">MPPTTTSTTAPSLPDELLEEVFLRLPPEEPALLARASFASKLWLRVPFSARPPPEEPALLARASFASKLWLGLLSGPRFRRRYGEFHGAPPMLGFLYSWPYLCMPDEEEPVANFVSTTKFAARAPDDHGYTPWDCRHGRVLLGNHYKYDMGLVVWDPMTGRRMKLEAPAHHWVAAVLCDVSDCDHRACHEGPFRAVFVGLDRIGHDDDDCVARARVYSPETDEWSEQCPDGSLGFAHVDRLTLLCLWSRQMGSDGVASWTERAIIDLKNLLPIQNPKIRLRVIGSVEGRDIIFVATDLGIYSMNLILAPVELTCAIRAFLHLWAGLQNDGDRKKLPEGPSALQQKAVRAHDAARAAPAGGLLRITEAGEEGLEI</sequence>
<dbReference type="ExpressionAtlas" id="M8C7X9">
    <property type="expression patterns" value="baseline"/>
</dbReference>
<dbReference type="PANTHER" id="PTHR32133:SF386">
    <property type="entry name" value="F-BOX DOMAIN-CONTAINING PROTEIN"/>
    <property type="match status" value="1"/>
</dbReference>
<dbReference type="EnsemblPlants" id="EMT23142">
    <property type="protein sequence ID" value="EMT23142"/>
    <property type="gene ID" value="F775_15517"/>
</dbReference>
<organism evidence="2">
    <name type="scientific">Aegilops tauschii</name>
    <name type="common">Tausch's goatgrass</name>
    <name type="synonym">Aegilops squarrosa</name>
    <dbReference type="NCBI Taxonomy" id="37682"/>
    <lineage>
        <taxon>Eukaryota</taxon>
        <taxon>Viridiplantae</taxon>
        <taxon>Streptophyta</taxon>
        <taxon>Embryophyta</taxon>
        <taxon>Tracheophyta</taxon>
        <taxon>Spermatophyta</taxon>
        <taxon>Magnoliopsida</taxon>
        <taxon>Liliopsida</taxon>
        <taxon>Poales</taxon>
        <taxon>Poaceae</taxon>
        <taxon>BOP clade</taxon>
        <taxon>Pooideae</taxon>
        <taxon>Triticodae</taxon>
        <taxon>Triticeae</taxon>
        <taxon>Triticinae</taxon>
        <taxon>Aegilops</taxon>
    </lineage>
</organism>
<dbReference type="InterPro" id="IPR036047">
    <property type="entry name" value="F-box-like_dom_sf"/>
</dbReference>
<dbReference type="PANTHER" id="PTHR32133">
    <property type="entry name" value="OS07G0120400 PROTEIN"/>
    <property type="match status" value="1"/>
</dbReference>
<name>M8C7X9_AEGTA</name>
<dbReference type="InterPro" id="IPR001810">
    <property type="entry name" value="F-box_dom"/>
</dbReference>
<protein>
    <recommendedName>
        <fullName evidence="1">F-box domain-containing protein</fullName>
    </recommendedName>
</protein>
<feature type="domain" description="F-box" evidence="1">
    <location>
        <begin position="12"/>
        <end position="44"/>
    </location>
</feature>